<dbReference type="EnsemblMetazoa" id="CLYHEMT021902.1">
    <property type="protein sequence ID" value="CLYHEMP021902.1"/>
    <property type="gene ID" value="CLYHEMG021902"/>
</dbReference>
<keyword evidence="5" id="KW-0732">Signal</keyword>
<keyword evidence="8" id="KW-1185">Reference proteome</keyword>
<dbReference type="GeneID" id="136805590"/>
<feature type="domain" description="CUB" evidence="6">
    <location>
        <begin position="300"/>
        <end position="420"/>
    </location>
</feature>
<evidence type="ECO:0000313" key="8">
    <source>
        <dbReference type="Proteomes" id="UP000594262"/>
    </source>
</evidence>
<keyword evidence="1" id="KW-0677">Repeat</keyword>
<dbReference type="PANTHER" id="PTHR24251:SF30">
    <property type="entry name" value="MEMBRANE FRIZZLED-RELATED PROTEIN"/>
    <property type="match status" value="1"/>
</dbReference>
<dbReference type="AlphaFoldDB" id="A0A7M6DQD1"/>
<feature type="domain" description="CUB" evidence="6">
    <location>
        <begin position="26"/>
        <end position="146"/>
    </location>
</feature>
<evidence type="ECO:0000256" key="4">
    <source>
        <dbReference type="SAM" id="Phobius"/>
    </source>
</evidence>
<sequence length="996" mass="116052">MNEIQNGIALLVLLLNTIYFTDAVSLNVTLTNTTGEFQSPRYPEKFRANDTSIYNIKTQPGTFIRLRWKVFEVWDQAPDCDERVYVRIWMGCAKENFVTRFCTANDSNIIPPDVYSNDHCMKIEFYTFPDMPSWNGGRFVAEYKQFLLDHPLLDDHGTRECKDMDFSRNIFHSTNYPLPYGGKDRCKFWTNFEDFKNITAIKVLFTKIDTNTQYSGTGMCYWTDVNDHVQVKSVSRTGEESYYQTCGQKETPFSRTFENVRRMEYQMIKPIKSYSSSIGYMLSYFEIWNSKKAIATEDPFTINLTNSTGEFQSPRYPDNYLAQDRATYNIKTEPGTFISLTWKVFEVWDQAPECNERAFVRIWIGCEKDNFVTRFCTMNDSNIIPPTIYSNDHCMRVEFHAYREIPSWNNGRFVAEYKQFFLNQSLIPNHASVSCNEIGEYLSHGTVHSTNFPLPYYGQDRCQFTRHFENKNITAVKVLFTRIDTNAPVSGENMCHKTDKNDYVQIKSKSKSGKDTTYRYCDKYESSFSRIFEDVKEVLFVMYTPVKTNHSNVGYMMSFFPIWNPDKALMRESEKEKYPISATVSLTGSAGEFTSPRYPMKFRAKDKTTYDIKTQPGTFIRLSWKVFEVWDQAPDCNERLYIRIWMGCENKNIVTRFCTMNDSNIIPPTIYSNDHCMEIDFYTYPNMPSWNNGRFVAEYKQFFLNQSLIPNHASVSCNEIGKYLSHGTVHSTNFPLPYYGQDRCQFTRHFENKNIIAVNVLFTKIDTNTPVSGSRMCHKIEKNDYIQIETEERSGDENKYRYCNRQKWPFSRIFRNVDKILFVMQTPVNWDSGRIGYMISFFPIWNSEKAALIEAAKEEESGGLAGGYIALIVIGSFILLIILCCKRYWIRWKYRKAKFHCIMSCYKMKDSVTLQKEPETVSAAFDPPEYVPTESDTILQSDNIAPYQPPTYRNISTQEQILIPPKATTAPPSYFSYEQIPTAPPVTTPTIEQTPV</sequence>
<dbReference type="Gene3D" id="2.60.120.290">
    <property type="entry name" value="Spermadhesin, CUB domain"/>
    <property type="match status" value="5"/>
</dbReference>
<evidence type="ECO:0000259" key="6">
    <source>
        <dbReference type="PROSITE" id="PS01180"/>
    </source>
</evidence>
<feature type="domain" description="CUB" evidence="6">
    <location>
        <begin position="582"/>
        <end position="702"/>
    </location>
</feature>
<keyword evidence="4" id="KW-0812">Transmembrane</keyword>
<name>A0A7M6DQD1_9CNID</name>
<evidence type="ECO:0000256" key="2">
    <source>
        <dbReference type="ARBA" id="ARBA00023157"/>
    </source>
</evidence>
<evidence type="ECO:0000256" key="1">
    <source>
        <dbReference type="ARBA" id="ARBA00022737"/>
    </source>
</evidence>
<protein>
    <recommendedName>
        <fullName evidence="6">CUB domain-containing protein</fullName>
    </recommendedName>
</protein>
<feature type="disulfide bond" evidence="3">
    <location>
        <begin position="435"/>
        <end position="462"/>
    </location>
</feature>
<proteinExistence type="predicted"/>
<dbReference type="RefSeq" id="XP_066918255.1">
    <property type="nucleotide sequence ID" value="XM_067062154.1"/>
</dbReference>
<evidence type="ECO:0000256" key="5">
    <source>
        <dbReference type="SAM" id="SignalP"/>
    </source>
</evidence>
<keyword evidence="4" id="KW-0472">Membrane</keyword>
<keyword evidence="4" id="KW-1133">Transmembrane helix</keyword>
<dbReference type="PANTHER" id="PTHR24251">
    <property type="entry name" value="OVOCHYMASE-RELATED"/>
    <property type="match status" value="1"/>
</dbReference>
<organism evidence="7 8">
    <name type="scientific">Clytia hemisphaerica</name>
    <dbReference type="NCBI Taxonomy" id="252671"/>
    <lineage>
        <taxon>Eukaryota</taxon>
        <taxon>Metazoa</taxon>
        <taxon>Cnidaria</taxon>
        <taxon>Hydrozoa</taxon>
        <taxon>Hydroidolina</taxon>
        <taxon>Leptothecata</taxon>
        <taxon>Obeliida</taxon>
        <taxon>Clytiidae</taxon>
        <taxon>Clytia</taxon>
    </lineage>
</organism>
<dbReference type="PROSITE" id="PS01180">
    <property type="entry name" value="CUB"/>
    <property type="match status" value="4"/>
</dbReference>
<dbReference type="InterPro" id="IPR000859">
    <property type="entry name" value="CUB_dom"/>
</dbReference>
<comment type="caution">
    <text evidence="3">Lacks conserved residue(s) required for the propagation of feature annotation.</text>
</comment>
<reference evidence="7" key="1">
    <citation type="submission" date="2021-01" db="UniProtKB">
        <authorList>
            <consortium name="EnsemblMetazoa"/>
        </authorList>
    </citation>
    <scope>IDENTIFICATION</scope>
</reference>
<accession>A0A7M6DQD1</accession>
<dbReference type="OrthoDB" id="5971537at2759"/>
<feature type="signal peptide" evidence="5">
    <location>
        <begin position="1"/>
        <end position="23"/>
    </location>
</feature>
<evidence type="ECO:0000256" key="3">
    <source>
        <dbReference type="PROSITE-ProRule" id="PRU00059"/>
    </source>
</evidence>
<dbReference type="InterPro" id="IPR035914">
    <property type="entry name" value="Sperma_CUB_dom_sf"/>
</dbReference>
<dbReference type="Proteomes" id="UP000594262">
    <property type="component" value="Unplaced"/>
</dbReference>
<dbReference type="SUPFAM" id="SSF49854">
    <property type="entry name" value="Spermadhesin, CUB domain"/>
    <property type="match status" value="4"/>
</dbReference>
<feature type="chain" id="PRO_5029675424" description="CUB domain-containing protein" evidence="5">
    <location>
        <begin position="24"/>
        <end position="996"/>
    </location>
</feature>
<dbReference type="SMART" id="SM00042">
    <property type="entry name" value="CUB"/>
    <property type="match status" value="4"/>
</dbReference>
<dbReference type="CDD" id="cd00041">
    <property type="entry name" value="CUB"/>
    <property type="match status" value="2"/>
</dbReference>
<feature type="domain" description="CUB" evidence="6">
    <location>
        <begin position="435"/>
        <end position="562"/>
    </location>
</feature>
<evidence type="ECO:0000313" key="7">
    <source>
        <dbReference type="EnsemblMetazoa" id="CLYHEMP021902.1"/>
    </source>
</evidence>
<keyword evidence="2 3" id="KW-1015">Disulfide bond</keyword>
<dbReference type="RefSeq" id="XP_066918256.1">
    <property type="nucleotide sequence ID" value="XM_067062155.1"/>
</dbReference>
<feature type="transmembrane region" description="Helical" evidence="4">
    <location>
        <begin position="865"/>
        <end position="885"/>
    </location>
</feature>
<dbReference type="Pfam" id="PF00431">
    <property type="entry name" value="CUB"/>
    <property type="match status" value="3"/>
</dbReference>